<evidence type="ECO:0000313" key="1">
    <source>
        <dbReference type="EnsemblMetazoa" id="PPA45987.1"/>
    </source>
</evidence>
<protein>
    <submittedName>
        <fullName evidence="1">Uncharacterized protein</fullName>
    </submittedName>
</protein>
<accession>A0A8R1V452</accession>
<name>A0A2A6D277_PRIPA</name>
<dbReference type="Proteomes" id="UP000005239">
    <property type="component" value="Unassembled WGS sequence"/>
</dbReference>
<sequence>MAAGAALDEGEVGTARCVLPSASTVISHVERAEQQGKRPARSPRNAMMVGTGTPACDMCRSAMKQKLEKEN</sequence>
<gene>
    <name evidence="1" type="primary">WBGene00284356</name>
</gene>
<dbReference type="AlphaFoldDB" id="A0A2A6D277"/>
<keyword evidence="2" id="KW-1185">Reference proteome</keyword>
<organism evidence="1 2">
    <name type="scientific">Pristionchus pacificus</name>
    <name type="common">Parasitic nematode worm</name>
    <dbReference type="NCBI Taxonomy" id="54126"/>
    <lineage>
        <taxon>Eukaryota</taxon>
        <taxon>Metazoa</taxon>
        <taxon>Ecdysozoa</taxon>
        <taxon>Nematoda</taxon>
        <taxon>Chromadorea</taxon>
        <taxon>Rhabditida</taxon>
        <taxon>Rhabditina</taxon>
        <taxon>Diplogasteromorpha</taxon>
        <taxon>Diplogasteroidea</taxon>
        <taxon>Neodiplogasteridae</taxon>
        <taxon>Pristionchus</taxon>
    </lineage>
</organism>
<reference evidence="1" key="2">
    <citation type="submission" date="2022-06" db="UniProtKB">
        <authorList>
            <consortium name="EnsemblMetazoa"/>
        </authorList>
    </citation>
    <scope>IDENTIFICATION</scope>
    <source>
        <strain evidence="1">PS312</strain>
    </source>
</reference>
<proteinExistence type="predicted"/>
<accession>A0A2A6D277</accession>
<evidence type="ECO:0000313" key="2">
    <source>
        <dbReference type="Proteomes" id="UP000005239"/>
    </source>
</evidence>
<reference evidence="2" key="1">
    <citation type="journal article" date="2008" name="Nat. Genet.">
        <title>The Pristionchus pacificus genome provides a unique perspective on nematode lifestyle and parasitism.</title>
        <authorList>
            <person name="Dieterich C."/>
            <person name="Clifton S.W."/>
            <person name="Schuster L.N."/>
            <person name="Chinwalla A."/>
            <person name="Delehaunty K."/>
            <person name="Dinkelacker I."/>
            <person name="Fulton L."/>
            <person name="Fulton R."/>
            <person name="Godfrey J."/>
            <person name="Minx P."/>
            <person name="Mitreva M."/>
            <person name="Roeseler W."/>
            <person name="Tian H."/>
            <person name="Witte H."/>
            <person name="Yang S.P."/>
            <person name="Wilson R.K."/>
            <person name="Sommer R.J."/>
        </authorList>
    </citation>
    <scope>NUCLEOTIDE SEQUENCE [LARGE SCALE GENOMIC DNA]</scope>
    <source>
        <strain evidence="2">PS312</strain>
    </source>
</reference>
<dbReference type="EnsemblMetazoa" id="PPA45987.1">
    <property type="protein sequence ID" value="PPA45987.1"/>
    <property type="gene ID" value="WBGene00284356"/>
</dbReference>